<dbReference type="InterPro" id="IPR001647">
    <property type="entry name" value="HTH_TetR"/>
</dbReference>
<evidence type="ECO:0000313" key="5">
    <source>
        <dbReference type="Proteomes" id="UP000035721"/>
    </source>
</evidence>
<dbReference type="GO" id="GO:0003700">
    <property type="term" value="F:DNA-binding transcription factor activity"/>
    <property type="evidence" value="ECO:0007669"/>
    <property type="project" value="TreeGrafter"/>
</dbReference>
<dbReference type="Gene3D" id="1.10.10.60">
    <property type="entry name" value="Homeodomain-like"/>
    <property type="match status" value="1"/>
</dbReference>
<dbReference type="STRING" id="1194083.BN12_170028"/>
<dbReference type="EMBL" id="CAJB01000079">
    <property type="protein sequence ID" value="CCH77177.1"/>
    <property type="molecule type" value="Genomic_DNA"/>
</dbReference>
<organism evidence="4 5">
    <name type="scientific">Nostocoides japonicum T1-X7</name>
    <dbReference type="NCBI Taxonomy" id="1194083"/>
    <lineage>
        <taxon>Bacteria</taxon>
        <taxon>Bacillati</taxon>
        <taxon>Actinomycetota</taxon>
        <taxon>Actinomycetes</taxon>
        <taxon>Micrococcales</taxon>
        <taxon>Intrasporangiaceae</taxon>
        <taxon>Nostocoides</taxon>
    </lineage>
</organism>
<dbReference type="PANTHER" id="PTHR30055">
    <property type="entry name" value="HTH-TYPE TRANSCRIPTIONAL REGULATOR RUTR"/>
    <property type="match status" value="1"/>
</dbReference>
<dbReference type="PROSITE" id="PS50977">
    <property type="entry name" value="HTH_TETR_2"/>
    <property type="match status" value="1"/>
</dbReference>
<dbReference type="PANTHER" id="PTHR30055:SF220">
    <property type="entry name" value="TETR-FAMILY REGULATORY PROTEIN"/>
    <property type="match status" value="1"/>
</dbReference>
<dbReference type="Pfam" id="PF17932">
    <property type="entry name" value="TetR_C_24"/>
    <property type="match status" value="1"/>
</dbReference>
<keyword evidence="5" id="KW-1185">Reference proteome</keyword>
<gene>
    <name evidence="4" type="ORF">BN12_170028</name>
</gene>
<feature type="domain" description="HTH tetR-type" evidence="3">
    <location>
        <begin position="21"/>
        <end position="81"/>
    </location>
</feature>
<dbReference type="SUPFAM" id="SSF46689">
    <property type="entry name" value="Homeodomain-like"/>
    <property type="match status" value="1"/>
</dbReference>
<dbReference type="Gene3D" id="1.10.357.10">
    <property type="entry name" value="Tetracycline Repressor, domain 2"/>
    <property type="match status" value="1"/>
</dbReference>
<accession>A0A077LWK4</accession>
<dbReference type="SUPFAM" id="SSF48498">
    <property type="entry name" value="Tetracyclin repressor-like, C-terminal domain"/>
    <property type="match status" value="1"/>
</dbReference>
<feature type="DNA-binding region" description="H-T-H motif" evidence="2">
    <location>
        <begin position="44"/>
        <end position="63"/>
    </location>
</feature>
<dbReference type="InterPro" id="IPR009057">
    <property type="entry name" value="Homeodomain-like_sf"/>
</dbReference>
<comment type="caution">
    <text evidence="4">The sequence shown here is derived from an EMBL/GenBank/DDBJ whole genome shotgun (WGS) entry which is preliminary data.</text>
</comment>
<dbReference type="RefSeq" id="WP_200901135.1">
    <property type="nucleotide sequence ID" value="NZ_HF570958.1"/>
</dbReference>
<dbReference type="GO" id="GO:0000976">
    <property type="term" value="F:transcription cis-regulatory region binding"/>
    <property type="evidence" value="ECO:0007669"/>
    <property type="project" value="TreeGrafter"/>
</dbReference>
<keyword evidence="1 2" id="KW-0238">DNA-binding</keyword>
<evidence type="ECO:0000256" key="2">
    <source>
        <dbReference type="PROSITE-ProRule" id="PRU00335"/>
    </source>
</evidence>
<reference evidence="4 5" key="1">
    <citation type="journal article" date="2013" name="ISME J.">
        <title>A metabolic model for members of the genus Tetrasphaera involved in enhanced biological phosphorus removal.</title>
        <authorList>
            <person name="Kristiansen R."/>
            <person name="Nguyen H.T.T."/>
            <person name="Saunders A.M."/>
            <person name="Nielsen J.L."/>
            <person name="Wimmer R."/>
            <person name="Le V.Q."/>
            <person name="McIlroy S.J."/>
            <person name="Petrovski S."/>
            <person name="Seviour R.J."/>
            <person name="Calteau A."/>
            <person name="Nielsen K.L."/>
            <person name="Nielsen P.H."/>
        </authorList>
    </citation>
    <scope>NUCLEOTIDE SEQUENCE [LARGE SCALE GENOMIC DNA]</scope>
    <source>
        <strain evidence="4 5">T1-X7</strain>
    </source>
</reference>
<dbReference type="InterPro" id="IPR036271">
    <property type="entry name" value="Tet_transcr_reg_TetR-rel_C_sf"/>
</dbReference>
<protein>
    <submittedName>
        <fullName evidence="4">Transcriptional regulator, TetR family</fullName>
    </submittedName>
</protein>
<dbReference type="AlphaFoldDB" id="A0A077LWK4"/>
<name>A0A077LWK4_9MICO</name>
<evidence type="ECO:0000256" key="1">
    <source>
        <dbReference type="ARBA" id="ARBA00023125"/>
    </source>
</evidence>
<evidence type="ECO:0000259" key="3">
    <source>
        <dbReference type="PROSITE" id="PS50977"/>
    </source>
</evidence>
<evidence type="ECO:0000313" key="4">
    <source>
        <dbReference type="EMBL" id="CCH77177.1"/>
    </source>
</evidence>
<proteinExistence type="predicted"/>
<sequence length="217" mass="23655">MSAQAESEATGRSTRTQRRVSQMRARLVEVAEALLFEGGVQSVTAEVVAQRADVSLQTVYNRIGGQQALLLAVAERALEQTREFMQTAYDDNGTVVERLLRVGETYIRLAFDRPQAFKVFVNPPEDPEAIEKIAALATEEHRRLTELLREGIDAGEFTTGLHPESAATALWGMLNGMLSVALRTDAMRPDGVSPESLVAAATTIIESGVLTRSTHNS</sequence>
<dbReference type="InterPro" id="IPR041490">
    <property type="entry name" value="KstR2_TetR_C"/>
</dbReference>
<dbReference type="Proteomes" id="UP000035721">
    <property type="component" value="Unassembled WGS sequence"/>
</dbReference>
<dbReference type="InterPro" id="IPR050109">
    <property type="entry name" value="HTH-type_TetR-like_transc_reg"/>
</dbReference>